<dbReference type="GO" id="GO:0016787">
    <property type="term" value="F:hydrolase activity"/>
    <property type="evidence" value="ECO:0007669"/>
    <property type="project" value="UniProtKB-KW"/>
</dbReference>
<dbReference type="SUPFAM" id="SSF53474">
    <property type="entry name" value="alpha/beta-Hydrolases"/>
    <property type="match status" value="1"/>
</dbReference>
<sequence>MFRSLQRFRILQRPLYALVVLAGLLVSSETAVRAEEVRAPGPTGPLAGTLLSAPGHSAGVLILPGSGPIDRDGLFSKGLGPNTYRLLAEGLAQEGISSLRVDKRGLFESAAATADPNDVTLDAYGQDVAAWVSVMRGRTGLACIWLLGHSEGGLVALKAVARADLRGAVCGLLLVAAPGRPLGVLLREQLAQNPASAPLLAEAERVIAQLERGEPVPENELPPELASLFAPRLQGYLIDLLAHDPAKMLGATSLPLLILQGEQDLQVQVEDARRLARARPDAELHLLAGVTHVLKAVTSTERQDNLATYTDPHRPVPPEIIGHLARFIADHAPSE</sequence>
<dbReference type="PANTHER" id="PTHR43265:SF1">
    <property type="entry name" value="ESTERASE ESTD"/>
    <property type="match status" value="1"/>
</dbReference>
<evidence type="ECO:0000313" key="3">
    <source>
        <dbReference type="Proteomes" id="UP001597327"/>
    </source>
</evidence>
<keyword evidence="2" id="KW-0378">Hydrolase</keyword>
<evidence type="ECO:0000259" key="1">
    <source>
        <dbReference type="Pfam" id="PF12146"/>
    </source>
</evidence>
<reference evidence="3" key="1">
    <citation type="journal article" date="2019" name="Int. J. Syst. Evol. Microbiol.">
        <title>The Global Catalogue of Microorganisms (GCM) 10K type strain sequencing project: providing services to taxonomists for standard genome sequencing and annotation.</title>
        <authorList>
            <consortium name="The Broad Institute Genomics Platform"/>
            <consortium name="The Broad Institute Genome Sequencing Center for Infectious Disease"/>
            <person name="Wu L."/>
            <person name="Ma J."/>
        </authorList>
    </citation>
    <scope>NUCLEOTIDE SEQUENCE [LARGE SCALE GENOMIC DNA]</scope>
    <source>
        <strain evidence="3">JCM 3369</strain>
    </source>
</reference>
<protein>
    <submittedName>
        <fullName evidence="2">Alpha/beta hydrolase</fullName>
    </submittedName>
</protein>
<dbReference type="InterPro" id="IPR053145">
    <property type="entry name" value="AB_hydrolase_Est10"/>
</dbReference>
<evidence type="ECO:0000313" key="2">
    <source>
        <dbReference type="EMBL" id="MFD1694023.1"/>
    </source>
</evidence>
<dbReference type="Proteomes" id="UP001597327">
    <property type="component" value="Unassembled WGS sequence"/>
</dbReference>
<accession>A0ABW4JSC0</accession>
<dbReference type="InterPro" id="IPR029058">
    <property type="entry name" value="AB_hydrolase_fold"/>
</dbReference>
<comment type="caution">
    <text evidence="2">The sequence shown here is derived from an EMBL/GenBank/DDBJ whole genome shotgun (WGS) entry which is preliminary data.</text>
</comment>
<proteinExistence type="predicted"/>
<dbReference type="RefSeq" id="WP_149892077.1">
    <property type="nucleotide sequence ID" value="NZ_JBHUFA010000001.1"/>
</dbReference>
<dbReference type="EMBL" id="JBHUFA010000001">
    <property type="protein sequence ID" value="MFD1694023.1"/>
    <property type="molecule type" value="Genomic_DNA"/>
</dbReference>
<keyword evidence="3" id="KW-1185">Reference proteome</keyword>
<dbReference type="PANTHER" id="PTHR43265">
    <property type="entry name" value="ESTERASE ESTD"/>
    <property type="match status" value="1"/>
</dbReference>
<dbReference type="InterPro" id="IPR022742">
    <property type="entry name" value="Hydrolase_4"/>
</dbReference>
<dbReference type="Pfam" id="PF12146">
    <property type="entry name" value="Hydrolase_4"/>
    <property type="match status" value="1"/>
</dbReference>
<organism evidence="2 3">
    <name type="scientific">Roseibium aestuarii</name>
    <dbReference type="NCBI Taxonomy" id="2600299"/>
    <lineage>
        <taxon>Bacteria</taxon>
        <taxon>Pseudomonadati</taxon>
        <taxon>Pseudomonadota</taxon>
        <taxon>Alphaproteobacteria</taxon>
        <taxon>Hyphomicrobiales</taxon>
        <taxon>Stappiaceae</taxon>
        <taxon>Roseibium</taxon>
    </lineage>
</organism>
<feature type="domain" description="Serine aminopeptidase S33" evidence="1">
    <location>
        <begin position="83"/>
        <end position="177"/>
    </location>
</feature>
<gene>
    <name evidence="2" type="ORF">ACFSC7_00700</name>
</gene>
<dbReference type="Gene3D" id="3.40.50.1820">
    <property type="entry name" value="alpha/beta hydrolase"/>
    <property type="match status" value="1"/>
</dbReference>
<name>A0ABW4JSC0_9HYPH</name>